<keyword evidence="6" id="KW-0812">Transmembrane</keyword>
<evidence type="ECO:0000313" key="14">
    <source>
        <dbReference type="EMBL" id="MCI4682342.1"/>
    </source>
</evidence>
<evidence type="ECO:0000259" key="12">
    <source>
        <dbReference type="Pfam" id="PF25994"/>
    </source>
</evidence>
<comment type="similarity">
    <text evidence="2 9">Belongs to the membrane fusion protein (MFP) (TC 8.A.1) family.</text>
</comment>
<evidence type="ECO:0000256" key="8">
    <source>
        <dbReference type="ARBA" id="ARBA00023136"/>
    </source>
</evidence>
<evidence type="ECO:0000256" key="5">
    <source>
        <dbReference type="ARBA" id="ARBA00022519"/>
    </source>
</evidence>
<evidence type="ECO:0000256" key="11">
    <source>
        <dbReference type="SAM" id="MobiDB-lite"/>
    </source>
</evidence>
<dbReference type="InterPro" id="IPR050739">
    <property type="entry name" value="MFP"/>
</dbReference>
<dbReference type="EMBL" id="JAIVFP010000001">
    <property type="protein sequence ID" value="MCI4682342.1"/>
    <property type="molecule type" value="Genomic_DNA"/>
</dbReference>
<dbReference type="Pfam" id="PF25994">
    <property type="entry name" value="HH_AprE"/>
    <property type="match status" value="1"/>
</dbReference>
<keyword evidence="7" id="KW-1133">Transmembrane helix</keyword>
<keyword evidence="10" id="KW-0175">Coiled coil</keyword>
<organism evidence="14 15">
    <name type="scientific">Candidatus Rhodoblastus alkanivorans</name>
    <dbReference type="NCBI Taxonomy" id="2954117"/>
    <lineage>
        <taxon>Bacteria</taxon>
        <taxon>Pseudomonadati</taxon>
        <taxon>Pseudomonadota</taxon>
        <taxon>Alphaproteobacteria</taxon>
        <taxon>Hyphomicrobiales</taxon>
        <taxon>Rhodoblastaceae</taxon>
        <taxon>Rhodoblastus</taxon>
    </lineage>
</organism>
<keyword evidence="15" id="KW-1185">Reference proteome</keyword>
<dbReference type="RefSeq" id="WP_243066360.1">
    <property type="nucleotide sequence ID" value="NZ_JAIVFK010000034.1"/>
</dbReference>
<dbReference type="Proteomes" id="UP001139104">
    <property type="component" value="Unassembled WGS sequence"/>
</dbReference>
<proteinExistence type="inferred from homology"/>
<dbReference type="Pfam" id="PF26002">
    <property type="entry name" value="Beta-barrel_AprE"/>
    <property type="match status" value="1"/>
</dbReference>
<comment type="caution">
    <text evidence="14">The sequence shown here is derived from an EMBL/GenBank/DDBJ whole genome shotgun (WGS) entry which is preliminary data.</text>
</comment>
<evidence type="ECO:0000256" key="2">
    <source>
        <dbReference type="ARBA" id="ARBA00009477"/>
    </source>
</evidence>
<feature type="domain" description="AprE-like beta-barrel" evidence="13">
    <location>
        <begin position="364"/>
        <end position="457"/>
    </location>
</feature>
<keyword evidence="4 9" id="KW-1003">Cell membrane</keyword>
<dbReference type="InterPro" id="IPR010129">
    <property type="entry name" value="T1SS_HlyD"/>
</dbReference>
<keyword evidence="3 9" id="KW-0813">Transport</keyword>
<evidence type="ECO:0000256" key="10">
    <source>
        <dbReference type="SAM" id="Coils"/>
    </source>
</evidence>
<dbReference type="PRINTS" id="PR01490">
    <property type="entry name" value="RTXTOXIND"/>
</dbReference>
<evidence type="ECO:0000256" key="4">
    <source>
        <dbReference type="ARBA" id="ARBA00022475"/>
    </source>
</evidence>
<evidence type="ECO:0000256" key="1">
    <source>
        <dbReference type="ARBA" id="ARBA00004377"/>
    </source>
</evidence>
<keyword evidence="5 9" id="KW-0997">Cell inner membrane</keyword>
<feature type="compositionally biased region" description="Low complexity" evidence="11">
    <location>
        <begin position="10"/>
        <end position="26"/>
    </location>
</feature>
<dbReference type="PANTHER" id="PTHR30386">
    <property type="entry name" value="MEMBRANE FUSION SUBUNIT OF EMRAB-TOLC MULTIDRUG EFFLUX PUMP"/>
    <property type="match status" value="1"/>
</dbReference>
<evidence type="ECO:0000256" key="7">
    <source>
        <dbReference type="ARBA" id="ARBA00022989"/>
    </source>
</evidence>
<dbReference type="PANTHER" id="PTHR30386:SF26">
    <property type="entry name" value="TRANSPORT PROTEIN COMB"/>
    <property type="match status" value="1"/>
</dbReference>
<dbReference type="InterPro" id="IPR058781">
    <property type="entry name" value="HH_AprE-like"/>
</dbReference>
<gene>
    <name evidence="14" type="ORF">K2U94_06150</name>
</gene>
<feature type="coiled-coil region" evidence="10">
    <location>
        <begin position="192"/>
        <end position="226"/>
    </location>
</feature>
<evidence type="ECO:0000313" key="15">
    <source>
        <dbReference type="Proteomes" id="UP001139104"/>
    </source>
</evidence>
<feature type="domain" description="AprE-like long alpha-helical hairpin" evidence="12">
    <location>
        <begin position="137"/>
        <end position="319"/>
    </location>
</feature>
<dbReference type="InterPro" id="IPR058982">
    <property type="entry name" value="Beta-barrel_AprE"/>
</dbReference>
<protein>
    <recommendedName>
        <fullName evidence="9">Membrane fusion protein (MFP) family protein</fullName>
    </recommendedName>
</protein>
<evidence type="ECO:0000256" key="9">
    <source>
        <dbReference type="RuleBase" id="RU365093"/>
    </source>
</evidence>
<dbReference type="Gene3D" id="2.40.50.100">
    <property type="match status" value="1"/>
</dbReference>
<evidence type="ECO:0000259" key="13">
    <source>
        <dbReference type="Pfam" id="PF26002"/>
    </source>
</evidence>
<name>A0ABS9Z6S9_9HYPH</name>
<dbReference type="NCBIfam" id="TIGR01843">
    <property type="entry name" value="type_I_hlyD"/>
    <property type="match status" value="1"/>
</dbReference>
<reference evidence="14" key="1">
    <citation type="journal article" date="2022" name="ISME J.">
        <title>Identification of active gaseous-alkane degraders at natural gas seeps.</title>
        <authorList>
            <person name="Farhan Ul Haque M."/>
            <person name="Hernandez M."/>
            <person name="Crombie A.T."/>
            <person name="Murrell J.C."/>
        </authorList>
    </citation>
    <scope>NUCLEOTIDE SEQUENCE</scope>
    <source>
        <strain evidence="14">PC2</strain>
    </source>
</reference>
<evidence type="ECO:0000256" key="3">
    <source>
        <dbReference type="ARBA" id="ARBA00022448"/>
    </source>
</evidence>
<sequence length="480" mass="52796">MNGAKSTPVSGISRTAISSGRRSSAIRGERAVSTKAPAQSVIRSFQSDVAAIREAPLPRSAMTTSHVLAGFVVLFGLILWIGKIDRVIQSTQGQIDLVTPPQVYQAFDQSIIRSINVREGMRVKKGEVLATLDSTFAAADVTQLRQQVASLNAEIVRDQAELAGKAPVFTGNDDPYQRHYNQLQQKLFLDRQAQYQAQIKSFDDQIRQTEATVAKTKNDIARYGQRSDIAERIEGMRSKLLKSGAGSLLNELESKDSNIEMQRTVENLANSLKESAAQLDTTKANRDAFIQQWRATASQDLVTSQNNRDQAIASLEKAKRHQDLVKLVAADDSIILTIAKLSVGSVLQPGDKFITAMPLDEPEIANIEVSTRDVGFIRIGDPVTLKVDAFDYTEHGTAEGTVKWISEGAFWNNDQTGQPTDPYYKVGVSIDKMNFHGVPKNFRLMPGMTLAADIKVGRRSAAMYLLDGVLRGWGEAMREP</sequence>
<accession>A0ABS9Z6S9</accession>
<dbReference type="Gene3D" id="2.40.30.170">
    <property type="match status" value="1"/>
</dbReference>
<keyword evidence="8" id="KW-0472">Membrane</keyword>
<feature type="region of interest" description="Disordered" evidence="11">
    <location>
        <begin position="1"/>
        <end position="32"/>
    </location>
</feature>
<comment type="subcellular location">
    <subcellularLocation>
        <location evidence="1 9">Cell inner membrane</location>
        <topology evidence="1 9">Single-pass membrane protein</topology>
    </subcellularLocation>
</comment>
<evidence type="ECO:0000256" key="6">
    <source>
        <dbReference type="ARBA" id="ARBA00022692"/>
    </source>
</evidence>